<proteinExistence type="predicted"/>
<organism evidence="1 2">
    <name type="scientific">Glomus cerebriforme</name>
    <dbReference type="NCBI Taxonomy" id="658196"/>
    <lineage>
        <taxon>Eukaryota</taxon>
        <taxon>Fungi</taxon>
        <taxon>Fungi incertae sedis</taxon>
        <taxon>Mucoromycota</taxon>
        <taxon>Glomeromycotina</taxon>
        <taxon>Glomeromycetes</taxon>
        <taxon>Glomerales</taxon>
        <taxon>Glomeraceae</taxon>
        <taxon>Glomus</taxon>
    </lineage>
</organism>
<evidence type="ECO:0000313" key="1">
    <source>
        <dbReference type="EMBL" id="RIA92633.1"/>
    </source>
</evidence>
<reference evidence="1 2" key="1">
    <citation type="submission" date="2018-06" db="EMBL/GenBank/DDBJ databases">
        <title>Comparative genomics reveals the genomic features of Rhizophagus irregularis, R. cerebriforme, R. diaphanum and Gigaspora rosea, and their symbiotic lifestyle signature.</title>
        <authorList>
            <person name="Morin E."/>
            <person name="San Clemente H."/>
            <person name="Chen E.C.H."/>
            <person name="De La Providencia I."/>
            <person name="Hainaut M."/>
            <person name="Kuo A."/>
            <person name="Kohler A."/>
            <person name="Murat C."/>
            <person name="Tang N."/>
            <person name="Roy S."/>
            <person name="Loubradou J."/>
            <person name="Henrissat B."/>
            <person name="Grigoriev I.V."/>
            <person name="Corradi N."/>
            <person name="Roux C."/>
            <person name="Martin F.M."/>
        </authorList>
    </citation>
    <scope>NUCLEOTIDE SEQUENCE [LARGE SCALE GENOMIC DNA]</scope>
    <source>
        <strain evidence="1 2">DAOM 227022</strain>
    </source>
</reference>
<dbReference type="PANTHER" id="PTHR13318">
    <property type="entry name" value="PARTNER OF PAIRED, ISOFORM B-RELATED"/>
    <property type="match status" value="1"/>
</dbReference>
<dbReference type="Proteomes" id="UP000265703">
    <property type="component" value="Unassembled WGS sequence"/>
</dbReference>
<dbReference type="InterPro" id="IPR032675">
    <property type="entry name" value="LRR_dom_sf"/>
</dbReference>
<evidence type="ECO:0000313" key="2">
    <source>
        <dbReference type="Proteomes" id="UP000265703"/>
    </source>
</evidence>
<dbReference type="GO" id="GO:0019005">
    <property type="term" value="C:SCF ubiquitin ligase complex"/>
    <property type="evidence" value="ECO:0007669"/>
    <property type="project" value="TreeGrafter"/>
</dbReference>
<accession>A0A397T397</accession>
<dbReference type="OrthoDB" id="2362230at2759"/>
<dbReference type="SUPFAM" id="SSF52047">
    <property type="entry name" value="RNI-like"/>
    <property type="match status" value="1"/>
</dbReference>
<sequence>MQRSVNPFKQMERKSDYLRNALSLCTPNNEREDYKSNKIHRCVTKVVENLPAEILIQIFSLVIPIGHMRIWGDREDSELEDFILSVEIERVLLRLTCKKWNTIIINLINEAYIDINKIKQCKLEYIIPPPRIRKLGLFDTRFTYVNNNCDPFVLLNSRNRYVRNNGDSGINEWLLENDLTRVESLYLRGCVDLTLNGLSRFNEQLTELNIINCPKITDESLASIFKDLKNLRSLTINTDSYFSDSILYESINEFLPLLNKLSVLIPCKCMEIKTDRAIMIQSINLSKLPKKISNLKISQDLPGYNSHILYFLSSEFQDPPPTLKRLDVSQCFFMKDIFVLPPAITHLTVSYPSVPKNYKSIKLPETLVYLNVSGYVRHMSYDYESTLIYRVYSDRWIDMLPVVAPSLQTLILHLYASPKKLFQTISSRYSDTIQHLDCRILLSKMIDKCVCENACHLGRCFQLAAIRTLKNLKELKFHNRLDEKEIENFPTSLKKLWLIHGYSKSMIDCALERGISLYELEPRF</sequence>
<dbReference type="PANTHER" id="PTHR13318:SF50">
    <property type="entry name" value="F-BOX_LRR-REPEAT PROTEIN 7"/>
    <property type="match status" value="1"/>
</dbReference>
<dbReference type="AlphaFoldDB" id="A0A397T397"/>
<dbReference type="EMBL" id="QKYT01000122">
    <property type="protein sequence ID" value="RIA92633.1"/>
    <property type="molecule type" value="Genomic_DNA"/>
</dbReference>
<dbReference type="GO" id="GO:0031146">
    <property type="term" value="P:SCF-dependent proteasomal ubiquitin-dependent protein catabolic process"/>
    <property type="evidence" value="ECO:0007669"/>
    <property type="project" value="TreeGrafter"/>
</dbReference>
<gene>
    <name evidence="1" type="ORF">C1645_804539</name>
</gene>
<evidence type="ECO:0008006" key="3">
    <source>
        <dbReference type="Google" id="ProtNLM"/>
    </source>
</evidence>
<comment type="caution">
    <text evidence="1">The sequence shown here is derived from an EMBL/GenBank/DDBJ whole genome shotgun (WGS) entry which is preliminary data.</text>
</comment>
<name>A0A397T397_9GLOM</name>
<keyword evidence="2" id="KW-1185">Reference proteome</keyword>
<protein>
    <recommendedName>
        <fullName evidence="3">F-box domain-containing protein</fullName>
    </recommendedName>
</protein>
<dbReference type="Gene3D" id="3.80.10.10">
    <property type="entry name" value="Ribonuclease Inhibitor"/>
    <property type="match status" value="1"/>
</dbReference>